<dbReference type="EMBL" id="LNFO01005340">
    <property type="protein sequence ID" value="KUF78364.1"/>
    <property type="molecule type" value="Genomic_DNA"/>
</dbReference>
<organism evidence="2 3">
    <name type="scientific">Phytophthora nicotianae</name>
    <name type="common">Potato buckeye rot agent</name>
    <name type="synonym">Phytophthora parasitica</name>
    <dbReference type="NCBI Taxonomy" id="4792"/>
    <lineage>
        <taxon>Eukaryota</taxon>
        <taxon>Sar</taxon>
        <taxon>Stramenopiles</taxon>
        <taxon>Oomycota</taxon>
        <taxon>Peronosporomycetes</taxon>
        <taxon>Peronosporales</taxon>
        <taxon>Peronosporaceae</taxon>
        <taxon>Phytophthora</taxon>
    </lineage>
</organism>
<dbReference type="AlphaFoldDB" id="A0A0W8C2Q6"/>
<feature type="region of interest" description="Disordered" evidence="1">
    <location>
        <begin position="136"/>
        <end position="193"/>
    </location>
</feature>
<evidence type="ECO:0000313" key="2">
    <source>
        <dbReference type="EMBL" id="KUF78364.1"/>
    </source>
</evidence>
<name>A0A0W8C2Q6_PHYNI</name>
<protein>
    <submittedName>
        <fullName evidence="2">Uncharacterized protein</fullName>
    </submittedName>
</protein>
<comment type="caution">
    <text evidence="2">The sequence shown here is derived from an EMBL/GenBank/DDBJ whole genome shotgun (WGS) entry which is preliminary data.</text>
</comment>
<proteinExistence type="predicted"/>
<accession>A0A0W8C2Q6</accession>
<reference evidence="2 3" key="1">
    <citation type="submission" date="2015-11" db="EMBL/GenBank/DDBJ databases">
        <title>Genomes and virulence difference between two physiological races of Phytophthora nicotianae.</title>
        <authorList>
            <person name="Liu H."/>
            <person name="Ma X."/>
            <person name="Yu H."/>
            <person name="Fang D."/>
            <person name="Li Y."/>
            <person name="Wang X."/>
            <person name="Wang W."/>
            <person name="Dong Y."/>
            <person name="Xiao B."/>
        </authorList>
    </citation>
    <scope>NUCLEOTIDE SEQUENCE [LARGE SCALE GENOMIC DNA]</scope>
    <source>
        <strain evidence="3">race 0</strain>
    </source>
</reference>
<evidence type="ECO:0000313" key="3">
    <source>
        <dbReference type="Proteomes" id="UP000052943"/>
    </source>
</evidence>
<dbReference type="OrthoDB" id="125325at2759"/>
<dbReference type="Proteomes" id="UP000052943">
    <property type="component" value="Unassembled WGS sequence"/>
</dbReference>
<sequence length="193" mass="21102">MLAVGAKRSKNFDYLLEHEQNVIKADVDNMVQAFASSVSSLDDKYATAAEVGALDAADPMNCTSIAETENGDTGVISLGTACMRQMFSRLGEVLLVECTRKTNSCAWLTHDMSDTALIKRRFELFYYILSGRPIAPTRHASTPTQTPTTNQNDKEKASAHVNQDPENDDTPPTQVTASVEQTDVQEAQLGLKQ</sequence>
<evidence type="ECO:0000256" key="1">
    <source>
        <dbReference type="SAM" id="MobiDB-lite"/>
    </source>
</evidence>
<feature type="compositionally biased region" description="Polar residues" evidence="1">
    <location>
        <begin position="170"/>
        <end position="185"/>
    </location>
</feature>
<feature type="compositionally biased region" description="Low complexity" evidence="1">
    <location>
        <begin position="142"/>
        <end position="151"/>
    </location>
</feature>
<gene>
    <name evidence="2" type="ORF">AM587_10015305</name>
</gene>